<keyword evidence="2" id="KW-1133">Transmembrane helix</keyword>
<evidence type="ECO:0000256" key="2">
    <source>
        <dbReference type="SAM" id="Phobius"/>
    </source>
</evidence>
<sequence>MASVIISSTIFYPLILLAALFRPVRAEIYITGSPAGIAVGSFCVLLLIIGGGITACVCMAKRKRTGPPPMFAPQPHLPQEQVPILAPPKGPFIDAAAVPANAYLQAQLNTGYAPQNTGGYALNPQYPNPYPQASTHSTSNVSLGAYPGPHAGNMNPTTASGNPFSSPPGPPPSVNQNPFSPPAGPPPV</sequence>
<gene>
    <name evidence="4" type="ORF">C8F04DRAFT_1395727</name>
</gene>
<comment type="caution">
    <text evidence="4">The sequence shown here is derived from an EMBL/GenBank/DDBJ whole genome shotgun (WGS) entry which is preliminary data.</text>
</comment>
<organism evidence="4 5">
    <name type="scientific">Mycena alexandri</name>
    <dbReference type="NCBI Taxonomy" id="1745969"/>
    <lineage>
        <taxon>Eukaryota</taxon>
        <taxon>Fungi</taxon>
        <taxon>Dikarya</taxon>
        <taxon>Basidiomycota</taxon>
        <taxon>Agaricomycotina</taxon>
        <taxon>Agaricomycetes</taxon>
        <taxon>Agaricomycetidae</taxon>
        <taxon>Agaricales</taxon>
        <taxon>Marasmiineae</taxon>
        <taxon>Mycenaceae</taxon>
        <taxon>Mycena</taxon>
    </lineage>
</organism>
<accession>A0AAD6X6L4</accession>
<reference evidence="4" key="1">
    <citation type="submission" date="2023-03" db="EMBL/GenBank/DDBJ databases">
        <title>Massive genome expansion in bonnet fungi (Mycena s.s.) driven by repeated elements and novel gene families across ecological guilds.</title>
        <authorList>
            <consortium name="Lawrence Berkeley National Laboratory"/>
            <person name="Harder C.B."/>
            <person name="Miyauchi S."/>
            <person name="Viragh M."/>
            <person name="Kuo A."/>
            <person name="Thoen E."/>
            <person name="Andreopoulos B."/>
            <person name="Lu D."/>
            <person name="Skrede I."/>
            <person name="Drula E."/>
            <person name="Henrissat B."/>
            <person name="Morin E."/>
            <person name="Kohler A."/>
            <person name="Barry K."/>
            <person name="LaButti K."/>
            <person name="Morin E."/>
            <person name="Salamov A."/>
            <person name="Lipzen A."/>
            <person name="Mereny Z."/>
            <person name="Hegedus B."/>
            <person name="Baldrian P."/>
            <person name="Stursova M."/>
            <person name="Weitz H."/>
            <person name="Taylor A."/>
            <person name="Grigoriev I.V."/>
            <person name="Nagy L.G."/>
            <person name="Martin F."/>
            <person name="Kauserud H."/>
        </authorList>
    </citation>
    <scope>NUCLEOTIDE SEQUENCE</scope>
    <source>
        <strain evidence="4">CBHHK200</strain>
    </source>
</reference>
<feature type="transmembrane region" description="Helical" evidence="2">
    <location>
        <begin position="36"/>
        <end position="60"/>
    </location>
</feature>
<dbReference type="AlphaFoldDB" id="A0AAD6X6L4"/>
<dbReference type="Proteomes" id="UP001218188">
    <property type="component" value="Unassembled WGS sequence"/>
</dbReference>
<feature type="signal peptide" evidence="3">
    <location>
        <begin position="1"/>
        <end position="26"/>
    </location>
</feature>
<feature type="compositionally biased region" description="Polar residues" evidence="1">
    <location>
        <begin position="131"/>
        <end position="142"/>
    </location>
</feature>
<feature type="compositionally biased region" description="Pro residues" evidence="1">
    <location>
        <begin position="165"/>
        <end position="188"/>
    </location>
</feature>
<keyword evidence="2" id="KW-0812">Transmembrane</keyword>
<feature type="chain" id="PRO_5042023450" evidence="3">
    <location>
        <begin position="27"/>
        <end position="188"/>
    </location>
</feature>
<keyword evidence="2" id="KW-0472">Membrane</keyword>
<dbReference type="EMBL" id="JARJCM010000060">
    <property type="protein sequence ID" value="KAJ7034074.1"/>
    <property type="molecule type" value="Genomic_DNA"/>
</dbReference>
<evidence type="ECO:0000313" key="5">
    <source>
        <dbReference type="Proteomes" id="UP001218188"/>
    </source>
</evidence>
<feature type="region of interest" description="Disordered" evidence="1">
    <location>
        <begin position="119"/>
        <end position="188"/>
    </location>
</feature>
<keyword evidence="5" id="KW-1185">Reference proteome</keyword>
<evidence type="ECO:0000313" key="4">
    <source>
        <dbReference type="EMBL" id="KAJ7034074.1"/>
    </source>
</evidence>
<name>A0AAD6X6L4_9AGAR</name>
<protein>
    <submittedName>
        <fullName evidence="4">Uncharacterized protein</fullName>
    </submittedName>
</protein>
<evidence type="ECO:0000256" key="1">
    <source>
        <dbReference type="SAM" id="MobiDB-lite"/>
    </source>
</evidence>
<proteinExistence type="predicted"/>
<keyword evidence="3" id="KW-0732">Signal</keyword>
<evidence type="ECO:0000256" key="3">
    <source>
        <dbReference type="SAM" id="SignalP"/>
    </source>
</evidence>